<gene>
    <name evidence="10" type="primary">rhaR_87</name>
    <name evidence="10" type="ORF">PAESOLCIP111_06504</name>
</gene>
<keyword evidence="3" id="KW-0902">Two-component regulatory system</keyword>
<reference evidence="10" key="1">
    <citation type="submission" date="2021-06" db="EMBL/GenBank/DDBJ databases">
        <authorList>
            <person name="Criscuolo A."/>
        </authorList>
    </citation>
    <scope>NUCLEOTIDE SEQUENCE</scope>
    <source>
        <strain evidence="10">CIP111600</strain>
    </source>
</reference>
<keyword evidence="1" id="KW-0963">Cytoplasm</keyword>
<evidence type="ECO:0000256" key="1">
    <source>
        <dbReference type="ARBA" id="ARBA00022490"/>
    </source>
</evidence>
<dbReference type="SMART" id="SM00448">
    <property type="entry name" value="REC"/>
    <property type="match status" value="1"/>
</dbReference>
<dbReference type="EMBL" id="CAJVAS010000069">
    <property type="protein sequence ID" value="CAG7652329.1"/>
    <property type="molecule type" value="Genomic_DNA"/>
</dbReference>
<dbReference type="InterPro" id="IPR018062">
    <property type="entry name" value="HTH_AraC-typ_CS"/>
</dbReference>
<sequence>MARLLIVDDEAHVVERLAGLVPWDSIQVTKVYKAYSAYEALELLEEHPIELVITDIRMPGMSGLELAAEIQRKWHKTRCILLSGHADFGYAQEAIVRGTASYLLKPVTDEELLQTAREVLHRLEEEWAQIISRERIERTLRENLPQLRGQLLAELLQGRRYSREGLANKIKLLEAPDLMDSFFAMLLVRLEDPFPGYDAQSIALVEYGIGNMAEELFAQHFQLWQGKDAHDNVIFLVKSMSETSEAERNERLERTASQLQHAIRTYLKGQVSILIGGWGAFPDELTTMYDRTLTALRQRVGGEQELILSVGEASDLPGKLPLLHSVYQLPTIAQLLEAGQWGKLEERIEAIFAELKGMGAESEEYLLEVFLSISSAITQTAHKSGILLSSLIGPDYDRLLQGTPFRTWKQLHDWTMEVFGQFRSRSEAETKDSRVGLIRQVRAFIEESLSEDVSLQAIADRVYLHPVYVSKIYKLETGENISDYVYRLRMEKAAELLLSSQEKIYEIAAKLGYQRAHSFINVFKKHTGLTPQEYRDKHLPS</sequence>
<dbReference type="RefSeq" id="WP_218096154.1">
    <property type="nucleotide sequence ID" value="NZ_CAJVAS010000069.1"/>
</dbReference>
<keyword evidence="6" id="KW-0804">Transcription</keyword>
<dbReference type="InterPro" id="IPR001789">
    <property type="entry name" value="Sig_transdc_resp-reg_receiver"/>
</dbReference>
<dbReference type="GO" id="GO:0043565">
    <property type="term" value="F:sequence-specific DNA binding"/>
    <property type="evidence" value="ECO:0007669"/>
    <property type="project" value="InterPro"/>
</dbReference>
<keyword evidence="11" id="KW-1185">Reference proteome</keyword>
<comment type="caution">
    <text evidence="10">The sequence shown here is derived from an EMBL/GenBank/DDBJ whole genome shotgun (WGS) entry which is preliminary data.</text>
</comment>
<dbReference type="GO" id="GO:0003700">
    <property type="term" value="F:DNA-binding transcription factor activity"/>
    <property type="evidence" value="ECO:0007669"/>
    <property type="project" value="InterPro"/>
</dbReference>
<keyword evidence="4" id="KW-0805">Transcription regulation</keyword>
<dbReference type="GO" id="GO:0000160">
    <property type="term" value="P:phosphorelay signal transduction system"/>
    <property type="evidence" value="ECO:0007669"/>
    <property type="project" value="UniProtKB-KW"/>
</dbReference>
<name>A0A916K9F6_9BACL</name>
<dbReference type="SMART" id="SM00342">
    <property type="entry name" value="HTH_ARAC"/>
    <property type="match status" value="1"/>
</dbReference>
<dbReference type="Pfam" id="PF00072">
    <property type="entry name" value="Response_reg"/>
    <property type="match status" value="1"/>
</dbReference>
<dbReference type="PROSITE" id="PS01124">
    <property type="entry name" value="HTH_ARAC_FAMILY_2"/>
    <property type="match status" value="1"/>
</dbReference>
<dbReference type="PANTHER" id="PTHR42713">
    <property type="entry name" value="HISTIDINE KINASE-RELATED"/>
    <property type="match status" value="1"/>
</dbReference>
<evidence type="ECO:0000259" key="9">
    <source>
        <dbReference type="PROSITE" id="PS50110"/>
    </source>
</evidence>
<organism evidence="10 11">
    <name type="scientific">Paenibacillus solanacearum</name>
    <dbReference type="NCBI Taxonomy" id="2048548"/>
    <lineage>
        <taxon>Bacteria</taxon>
        <taxon>Bacillati</taxon>
        <taxon>Bacillota</taxon>
        <taxon>Bacilli</taxon>
        <taxon>Bacillales</taxon>
        <taxon>Paenibacillaceae</taxon>
        <taxon>Paenibacillus</taxon>
    </lineage>
</organism>
<keyword evidence="5" id="KW-0238">DNA-binding</keyword>
<dbReference type="Proteomes" id="UP000693672">
    <property type="component" value="Unassembled WGS sequence"/>
</dbReference>
<evidence type="ECO:0000256" key="7">
    <source>
        <dbReference type="PROSITE-ProRule" id="PRU00169"/>
    </source>
</evidence>
<dbReference type="PANTHER" id="PTHR42713:SF3">
    <property type="entry name" value="TRANSCRIPTIONAL REGULATORY PROTEIN HPTR"/>
    <property type="match status" value="1"/>
</dbReference>
<evidence type="ECO:0000313" key="10">
    <source>
        <dbReference type="EMBL" id="CAG7652329.1"/>
    </source>
</evidence>
<dbReference type="InterPro" id="IPR018060">
    <property type="entry name" value="HTH_AraC"/>
</dbReference>
<evidence type="ECO:0000259" key="8">
    <source>
        <dbReference type="PROSITE" id="PS01124"/>
    </source>
</evidence>
<accession>A0A916K9F6</accession>
<evidence type="ECO:0000256" key="6">
    <source>
        <dbReference type="ARBA" id="ARBA00023163"/>
    </source>
</evidence>
<dbReference type="PROSITE" id="PS50110">
    <property type="entry name" value="RESPONSE_REGULATORY"/>
    <property type="match status" value="1"/>
</dbReference>
<feature type="domain" description="Response regulatory" evidence="9">
    <location>
        <begin position="3"/>
        <end position="120"/>
    </location>
</feature>
<feature type="domain" description="HTH araC/xylS-type" evidence="8">
    <location>
        <begin position="439"/>
        <end position="537"/>
    </location>
</feature>
<evidence type="ECO:0000313" key="11">
    <source>
        <dbReference type="Proteomes" id="UP000693672"/>
    </source>
</evidence>
<evidence type="ECO:0000256" key="4">
    <source>
        <dbReference type="ARBA" id="ARBA00023015"/>
    </source>
</evidence>
<dbReference type="Pfam" id="PF12833">
    <property type="entry name" value="HTH_18"/>
    <property type="match status" value="1"/>
</dbReference>
<dbReference type="CDD" id="cd17536">
    <property type="entry name" value="REC_YesN-like"/>
    <property type="match status" value="1"/>
</dbReference>
<keyword evidence="2 7" id="KW-0597">Phosphoprotein</keyword>
<evidence type="ECO:0000256" key="3">
    <source>
        <dbReference type="ARBA" id="ARBA00023012"/>
    </source>
</evidence>
<dbReference type="AlphaFoldDB" id="A0A916K9F6"/>
<feature type="modified residue" description="4-aspartylphosphate" evidence="7">
    <location>
        <position position="55"/>
    </location>
</feature>
<dbReference type="PROSITE" id="PS00041">
    <property type="entry name" value="HTH_ARAC_FAMILY_1"/>
    <property type="match status" value="1"/>
</dbReference>
<proteinExistence type="predicted"/>
<evidence type="ECO:0000256" key="2">
    <source>
        <dbReference type="ARBA" id="ARBA00022553"/>
    </source>
</evidence>
<dbReference type="InterPro" id="IPR051552">
    <property type="entry name" value="HptR"/>
</dbReference>
<evidence type="ECO:0000256" key="5">
    <source>
        <dbReference type="ARBA" id="ARBA00023125"/>
    </source>
</evidence>
<protein>
    <submittedName>
        <fullName evidence="10">HTH-type transcriptional activator RhaR</fullName>
    </submittedName>
</protein>